<reference evidence="4 5" key="1">
    <citation type="submission" date="2021-07" db="EMBL/GenBank/DDBJ databases">
        <title>Actinomadura sp. PM05-2 isolated from lichen.</title>
        <authorList>
            <person name="Somphong A."/>
            <person name="Phongsopitanun W."/>
            <person name="Tanasupawat S."/>
            <person name="Peongsungnone V."/>
        </authorList>
    </citation>
    <scope>NUCLEOTIDE SEQUENCE [LARGE SCALE GENOMIC DNA]</scope>
    <source>
        <strain evidence="4 5">PM05-2</strain>
    </source>
</reference>
<sequence>MEQHHQHEHGHEHGHGHADEHALGEILDLDAEVFGALLADVTARLAKALAAPPDRILDLGSGTGAGALPLLDRFAGAEVVAVDASASLLHRLAAKAREHGAADRVRTIEADLDGTWPDLGGPFDAAWASASLHHMADPDRTLARLHGVLRPGAVLALLEMDGFPRFLPDDIGVGRPGMEARLHEALAAAQAEQVPHLGADWGPRLAAAGFTVEEERTVGVDAAPPATGRYARASLRRLRTHLSDRLDEGDRAALDALLDDDGPHAVLRRDDLAVRSTRFLWLARRPG</sequence>
<dbReference type="RefSeq" id="WP_220165258.1">
    <property type="nucleotide sequence ID" value="NZ_JAIBOA010000005.1"/>
</dbReference>
<proteinExistence type="predicted"/>
<dbReference type="PANTHER" id="PTHR43861">
    <property type="entry name" value="TRANS-ACONITATE 2-METHYLTRANSFERASE-RELATED"/>
    <property type="match status" value="1"/>
</dbReference>
<keyword evidence="1 4" id="KW-0489">Methyltransferase</keyword>
<dbReference type="CDD" id="cd02440">
    <property type="entry name" value="AdoMet_MTases"/>
    <property type="match status" value="1"/>
</dbReference>
<dbReference type="Pfam" id="PF13649">
    <property type="entry name" value="Methyltransf_25"/>
    <property type="match status" value="1"/>
</dbReference>
<dbReference type="Gene3D" id="3.40.50.150">
    <property type="entry name" value="Vaccinia Virus protein VP39"/>
    <property type="match status" value="1"/>
</dbReference>
<evidence type="ECO:0000256" key="1">
    <source>
        <dbReference type="ARBA" id="ARBA00022603"/>
    </source>
</evidence>
<organism evidence="4 5">
    <name type="scientific">Actinomadura parmotrematis</name>
    <dbReference type="NCBI Taxonomy" id="2864039"/>
    <lineage>
        <taxon>Bacteria</taxon>
        <taxon>Bacillati</taxon>
        <taxon>Actinomycetota</taxon>
        <taxon>Actinomycetes</taxon>
        <taxon>Streptosporangiales</taxon>
        <taxon>Thermomonosporaceae</taxon>
        <taxon>Actinomadura</taxon>
    </lineage>
</organism>
<dbReference type="InterPro" id="IPR041698">
    <property type="entry name" value="Methyltransf_25"/>
</dbReference>
<evidence type="ECO:0000256" key="2">
    <source>
        <dbReference type="ARBA" id="ARBA00022679"/>
    </source>
</evidence>
<evidence type="ECO:0000313" key="4">
    <source>
        <dbReference type="EMBL" id="MBW8482601.1"/>
    </source>
</evidence>
<dbReference type="Proteomes" id="UP000774570">
    <property type="component" value="Unassembled WGS sequence"/>
</dbReference>
<feature type="domain" description="Methyltransferase" evidence="3">
    <location>
        <begin position="56"/>
        <end position="152"/>
    </location>
</feature>
<protein>
    <submittedName>
        <fullName evidence="4">Class I SAM-dependent methyltransferase</fullName>
    </submittedName>
</protein>
<dbReference type="InterPro" id="IPR029063">
    <property type="entry name" value="SAM-dependent_MTases_sf"/>
</dbReference>
<name>A0ABS7FQF5_9ACTN</name>
<dbReference type="EMBL" id="JAIBOA010000005">
    <property type="protein sequence ID" value="MBW8482601.1"/>
    <property type="molecule type" value="Genomic_DNA"/>
</dbReference>
<evidence type="ECO:0000259" key="3">
    <source>
        <dbReference type="Pfam" id="PF13649"/>
    </source>
</evidence>
<dbReference type="GO" id="GO:0008168">
    <property type="term" value="F:methyltransferase activity"/>
    <property type="evidence" value="ECO:0007669"/>
    <property type="project" value="UniProtKB-KW"/>
</dbReference>
<keyword evidence="2" id="KW-0808">Transferase</keyword>
<dbReference type="GO" id="GO:0032259">
    <property type="term" value="P:methylation"/>
    <property type="evidence" value="ECO:0007669"/>
    <property type="project" value="UniProtKB-KW"/>
</dbReference>
<evidence type="ECO:0000313" key="5">
    <source>
        <dbReference type="Proteomes" id="UP000774570"/>
    </source>
</evidence>
<dbReference type="SUPFAM" id="SSF53335">
    <property type="entry name" value="S-adenosyl-L-methionine-dependent methyltransferases"/>
    <property type="match status" value="1"/>
</dbReference>
<accession>A0ABS7FQF5</accession>
<keyword evidence="5" id="KW-1185">Reference proteome</keyword>
<dbReference type="PANTHER" id="PTHR43861:SF1">
    <property type="entry name" value="TRANS-ACONITATE 2-METHYLTRANSFERASE"/>
    <property type="match status" value="1"/>
</dbReference>
<gene>
    <name evidence="4" type="ORF">K1Y72_09510</name>
</gene>
<comment type="caution">
    <text evidence="4">The sequence shown here is derived from an EMBL/GenBank/DDBJ whole genome shotgun (WGS) entry which is preliminary data.</text>
</comment>